<reference evidence="5" key="1">
    <citation type="submission" date="2019-11" db="EMBL/GenBank/DDBJ databases">
        <title>The complete genome sequence of Saccharopolyspora sp. E2A.</title>
        <authorList>
            <person name="Zhang G."/>
        </authorList>
    </citation>
    <scope>NUCLEOTIDE SEQUENCE [LARGE SCALE GENOMIC DNA]</scope>
    <source>
        <strain evidence="5">E2A</strain>
    </source>
</reference>
<keyword evidence="1" id="KW-0802">TPR repeat</keyword>
<dbReference type="InterPro" id="IPR019734">
    <property type="entry name" value="TPR_rpt"/>
</dbReference>
<dbReference type="Gene3D" id="1.25.40.10">
    <property type="entry name" value="Tetratricopeptide repeat domain"/>
    <property type="match status" value="1"/>
</dbReference>
<gene>
    <name evidence="4" type="ORF">GIY23_12580</name>
</gene>
<evidence type="ECO:0000256" key="1">
    <source>
        <dbReference type="PROSITE-ProRule" id="PRU00339"/>
    </source>
</evidence>
<keyword evidence="3" id="KW-1133">Transmembrane helix</keyword>
<evidence type="ECO:0000313" key="4">
    <source>
        <dbReference type="EMBL" id="QGK70251.1"/>
    </source>
</evidence>
<dbReference type="Pfam" id="PF13432">
    <property type="entry name" value="TPR_16"/>
    <property type="match status" value="1"/>
</dbReference>
<dbReference type="EMBL" id="CP045929">
    <property type="protein sequence ID" value="QGK70251.1"/>
    <property type="molecule type" value="Genomic_DNA"/>
</dbReference>
<dbReference type="RefSeq" id="WP_154076835.1">
    <property type="nucleotide sequence ID" value="NZ_CP045929.1"/>
</dbReference>
<dbReference type="SMART" id="SM00028">
    <property type="entry name" value="TPR"/>
    <property type="match status" value="2"/>
</dbReference>
<dbReference type="Proteomes" id="UP000371041">
    <property type="component" value="Chromosome"/>
</dbReference>
<evidence type="ECO:0000256" key="2">
    <source>
        <dbReference type="SAM" id="MobiDB-lite"/>
    </source>
</evidence>
<dbReference type="AlphaFoldDB" id="A0A5Q3Q6H5"/>
<keyword evidence="3" id="KW-0812">Transmembrane</keyword>
<name>A0A5Q3Q6H5_9PSEU</name>
<sequence>MTTQRQRLEDFRNQVLRDIVELDRQVDEGEIPEATAERLRAEYENSAAEVLEALETLDDGAQRHGGSASKTAHRVVYVASGVAAVLAVGVFLPQFVADRPENGFVSGNEVNQSSSSPAPAPPRDLSTVTDEEMEQVIARNPEVVGMRLALAERYLEQGNYDKAAEHYGVALKQQPDNPKVLAESGRLLLAQGKPTEAAEFAARAQSIAPSSQNAQILHAETLAHRDAEGARKIVRALVRRTDLDPDVRPRAEALLLRLDPGRGGGR</sequence>
<dbReference type="InterPro" id="IPR011990">
    <property type="entry name" value="TPR-like_helical_dom_sf"/>
</dbReference>
<keyword evidence="5" id="KW-1185">Reference proteome</keyword>
<dbReference type="SUPFAM" id="SSF48452">
    <property type="entry name" value="TPR-like"/>
    <property type="match status" value="1"/>
</dbReference>
<protein>
    <submittedName>
        <fullName evidence="4">Tetratricopeptide repeat protein</fullName>
    </submittedName>
</protein>
<feature type="region of interest" description="Disordered" evidence="2">
    <location>
        <begin position="106"/>
        <end position="127"/>
    </location>
</feature>
<evidence type="ECO:0000256" key="3">
    <source>
        <dbReference type="SAM" id="Phobius"/>
    </source>
</evidence>
<feature type="transmembrane region" description="Helical" evidence="3">
    <location>
        <begin position="75"/>
        <end position="96"/>
    </location>
</feature>
<evidence type="ECO:0000313" key="5">
    <source>
        <dbReference type="Proteomes" id="UP000371041"/>
    </source>
</evidence>
<accession>A0A5Q3Q6H5</accession>
<dbReference type="PROSITE" id="PS50005">
    <property type="entry name" value="TPR"/>
    <property type="match status" value="1"/>
</dbReference>
<organism evidence="4 5">
    <name type="scientific">Allosaccharopolyspora coralli</name>
    <dbReference type="NCBI Taxonomy" id="2665642"/>
    <lineage>
        <taxon>Bacteria</taxon>
        <taxon>Bacillati</taxon>
        <taxon>Actinomycetota</taxon>
        <taxon>Actinomycetes</taxon>
        <taxon>Pseudonocardiales</taxon>
        <taxon>Pseudonocardiaceae</taxon>
        <taxon>Allosaccharopolyspora</taxon>
    </lineage>
</organism>
<feature type="repeat" description="TPR" evidence="1">
    <location>
        <begin position="144"/>
        <end position="177"/>
    </location>
</feature>
<proteinExistence type="predicted"/>
<keyword evidence="3" id="KW-0472">Membrane</keyword>
<dbReference type="KEGG" id="sace:GIY23_12580"/>